<evidence type="ECO:0000259" key="2">
    <source>
        <dbReference type="Pfam" id="PF18087"/>
    </source>
</evidence>
<feature type="domain" description="Rubisco accumulation factor 1 C-terminal" evidence="2">
    <location>
        <begin position="59"/>
        <end position="205"/>
    </location>
</feature>
<keyword evidence="1" id="KW-0732">Signal</keyword>
<dbReference type="Proteomes" id="UP000291116">
    <property type="component" value="Unassembled WGS sequence"/>
</dbReference>
<evidence type="ECO:0000256" key="1">
    <source>
        <dbReference type="SAM" id="SignalP"/>
    </source>
</evidence>
<name>A0A448YWQ3_9STRA</name>
<reference evidence="3 4" key="1">
    <citation type="submission" date="2019-01" db="EMBL/GenBank/DDBJ databases">
        <authorList>
            <person name="Ferrante I. M."/>
        </authorList>
    </citation>
    <scope>NUCLEOTIDE SEQUENCE [LARGE SCALE GENOMIC DNA]</scope>
    <source>
        <strain evidence="3 4">B856</strain>
    </source>
</reference>
<feature type="signal peptide" evidence="1">
    <location>
        <begin position="1"/>
        <end position="19"/>
    </location>
</feature>
<sequence length="227" mass="24469">MVNVLTIALGVLAAPAALAFIPVRSAVSPAKSNQGMFQLQSSTDEDSVGNVHGQKSCFLPLKQLDQDYYAPRIVQIAGAYPGLSRTDYDAVTSEGTPEPGQWSYDFSDPDGPQLGTVAIESSNVVACCEDPVVIIAEHTALNVPLPEVLKDPVDIVVLVDRAAKRFAERRFLVLDVPGKGLVIGAFPTKQELPQEAEIIGQVVLCQVPWLPCMKPTKTGFLEADEYF</sequence>
<feature type="chain" id="PRO_5019012400" description="Rubisco accumulation factor 1 C-terminal domain-containing protein" evidence="1">
    <location>
        <begin position="20"/>
        <end position="227"/>
    </location>
</feature>
<dbReference type="AlphaFoldDB" id="A0A448YWQ3"/>
<proteinExistence type="predicted"/>
<gene>
    <name evidence="3" type="ORF">PSNMU_V1.4_AUG-EV-PASAV3_0009480</name>
</gene>
<organism evidence="3 4">
    <name type="scientific">Pseudo-nitzschia multistriata</name>
    <dbReference type="NCBI Taxonomy" id="183589"/>
    <lineage>
        <taxon>Eukaryota</taxon>
        <taxon>Sar</taxon>
        <taxon>Stramenopiles</taxon>
        <taxon>Ochrophyta</taxon>
        <taxon>Bacillariophyta</taxon>
        <taxon>Bacillariophyceae</taxon>
        <taxon>Bacillariophycidae</taxon>
        <taxon>Bacillariales</taxon>
        <taxon>Bacillariaceae</taxon>
        <taxon>Pseudo-nitzschia</taxon>
    </lineage>
</organism>
<protein>
    <recommendedName>
        <fullName evidence="2">Rubisco accumulation factor 1 C-terminal domain-containing protein</fullName>
    </recommendedName>
</protein>
<dbReference type="OrthoDB" id="194277at2759"/>
<dbReference type="InterPro" id="IPR040858">
    <property type="entry name" value="Raf1_C"/>
</dbReference>
<evidence type="ECO:0000313" key="4">
    <source>
        <dbReference type="Proteomes" id="UP000291116"/>
    </source>
</evidence>
<dbReference type="Pfam" id="PF18087">
    <property type="entry name" value="RuBisCo_chap_C"/>
    <property type="match status" value="1"/>
</dbReference>
<accession>A0A448YWQ3</accession>
<evidence type="ECO:0000313" key="3">
    <source>
        <dbReference type="EMBL" id="VEU34247.1"/>
    </source>
</evidence>
<dbReference type="EMBL" id="CAACVS010000022">
    <property type="protein sequence ID" value="VEU34247.1"/>
    <property type="molecule type" value="Genomic_DNA"/>
</dbReference>
<keyword evidence="4" id="KW-1185">Reference proteome</keyword>